<dbReference type="EMBL" id="ARZA01000007">
    <property type="protein sequence ID" value="EOD01855.1"/>
    <property type="molecule type" value="Genomic_DNA"/>
</dbReference>
<sequence length="474" mass="53865">MKRGDFISYYNRISKYIIISITALFLLLFTPIYTSSAKDTLPNTVTIGPYINHYNTLKEALENVSDGGTIEILYKSQPYVFSETTINKNVTIIGLSNNGKLPVIHFKEATNPCIDVESPNFFSIKNLILKSQFSRPLIQTNTSNINMDNVITYYSIPVVLKDSLNSTPLNITIKNSTFNNDVPRIQLTNEVSGNISFTDNTFHNTSLTIKNNGANINMDNNNFIDSGIISEENNIGMVSIYNNSFEGSRCTVNSYTSKNLSFHSNSFTSDTYRIYNNDLSHTLNLNNNWWGSINGPYGSDSTIDFQGNIIYENWALNEECTEFVNDLITPIEQSEISGTATLKNSSNHQDIRVDLFRNKEKLSSTYTDVNGAFNFNNIEPNVYTLSFEYPKYKAIIKEINVNTESYNVNVELEYTDNLFDINSDCTISNEDLSRIINCFSYSIGNHNWDSKCDLNRNDLIDIFDLIIFLRYEGE</sequence>
<dbReference type="InterPro" id="IPR011050">
    <property type="entry name" value="Pectin_lyase_fold/virulence"/>
</dbReference>
<feature type="domain" description="NOMO second beta-sandwich" evidence="1">
    <location>
        <begin position="337"/>
        <end position="411"/>
    </location>
</feature>
<proteinExistence type="predicted"/>
<dbReference type="Gene3D" id="2.60.40.1120">
    <property type="entry name" value="Carboxypeptidase-like, regulatory domain"/>
    <property type="match status" value="1"/>
</dbReference>
<reference evidence="2 3" key="1">
    <citation type="journal article" date="2015" name="Geomicrobiol. J.">
        <title>Caldisalinibacter kiritimatiensis gen. nov., sp. nov., a moderately thermohalophilic thiosulfate-reducing bacterium from a hypersaline microbial mat.</title>
        <authorList>
            <person name="Ben Hania W."/>
            <person name="Joseph M."/>
            <person name="Fiebig A."/>
            <person name="Bunk B."/>
            <person name="Klenk H.-P."/>
            <person name="Fardeau M.-L."/>
            <person name="Spring S."/>
        </authorList>
    </citation>
    <scope>NUCLEOTIDE SEQUENCE [LARGE SCALE GENOMIC DNA]</scope>
    <source>
        <strain evidence="2 3">L21-TH-D2</strain>
    </source>
</reference>
<evidence type="ECO:0000259" key="1">
    <source>
        <dbReference type="Pfam" id="PF22904"/>
    </source>
</evidence>
<name>R1CHU1_9FIRM</name>
<gene>
    <name evidence="2" type="ORF">L21TH_0061</name>
</gene>
<dbReference type="eggNOG" id="ENOG5033WEY">
    <property type="taxonomic scope" value="Bacteria"/>
</dbReference>
<evidence type="ECO:0000313" key="2">
    <source>
        <dbReference type="EMBL" id="EOD01855.1"/>
    </source>
</evidence>
<dbReference type="InterPro" id="IPR055074">
    <property type="entry name" value="NOMO1-3_2nd"/>
</dbReference>
<dbReference type="Gene3D" id="1.10.1330.10">
    <property type="entry name" value="Dockerin domain"/>
    <property type="match status" value="1"/>
</dbReference>
<dbReference type="Pfam" id="PF22904">
    <property type="entry name" value="NOMO1-like_2nd"/>
    <property type="match status" value="1"/>
</dbReference>
<dbReference type="Proteomes" id="UP000013378">
    <property type="component" value="Unassembled WGS sequence"/>
</dbReference>
<accession>R1CHU1</accession>
<dbReference type="SUPFAM" id="SSF49478">
    <property type="entry name" value="Cna protein B-type domain"/>
    <property type="match status" value="1"/>
</dbReference>
<dbReference type="AlphaFoldDB" id="R1CHU1"/>
<dbReference type="STRING" id="1304284.L21TH_0061"/>
<organism evidence="2 3">
    <name type="scientific">Caldisalinibacter kiritimatiensis</name>
    <dbReference type="NCBI Taxonomy" id="1304284"/>
    <lineage>
        <taxon>Bacteria</taxon>
        <taxon>Bacillati</taxon>
        <taxon>Bacillota</taxon>
        <taxon>Tissierellia</taxon>
        <taxon>Tissierellales</taxon>
        <taxon>Thermohalobacteraceae</taxon>
        <taxon>Caldisalinibacter</taxon>
    </lineage>
</organism>
<dbReference type="PATRIC" id="fig|1304284.3.peg.61"/>
<keyword evidence="3" id="KW-1185">Reference proteome</keyword>
<dbReference type="InterPro" id="IPR036439">
    <property type="entry name" value="Dockerin_dom_sf"/>
</dbReference>
<comment type="caution">
    <text evidence="2">The sequence shown here is derived from an EMBL/GenBank/DDBJ whole genome shotgun (WGS) entry which is preliminary data.</text>
</comment>
<dbReference type="OrthoDB" id="1952366at2"/>
<evidence type="ECO:0000313" key="3">
    <source>
        <dbReference type="Proteomes" id="UP000013378"/>
    </source>
</evidence>
<dbReference type="SUPFAM" id="SSF51126">
    <property type="entry name" value="Pectin lyase-like"/>
    <property type="match status" value="1"/>
</dbReference>
<dbReference type="RefSeq" id="WP_006305561.1">
    <property type="nucleotide sequence ID" value="NZ_ARZA01000007.1"/>
</dbReference>
<protein>
    <recommendedName>
        <fullName evidence="1">NOMO second beta-sandwich domain-containing protein</fullName>
    </recommendedName>
</protein>
<dbReference type="GO" id="GO:0000272">
    <property type="term" value="P:polysaccharide catabolic process"/>
    <property type="evidence" value="ECO:0007669"/>
    <property type="project" value="InterPro"/>
</dbReference>